<sequence>MKGTSRCDICGKSVHTLTRRYKGEGYCSRCYARYFVKRLCPKCGESARLPLDDTSAICRKCEVTKPCIRCGKNEYRTGKVTRYGPVCNACSVYFRKPRACPRCGKLSRRLSRAFRLGITEQVCPQCSNHDRGTCRSCRRHRRLYESPLGVFLCKACLETGKIPCPKCGQLMPAGRKDKCEPCYWLGTLYKRLKLDYAAFNSQIMAEHFETFGKWLGGHSGYKKASLTIHRYLPFFKDIESRWQSIPEYSSLLTAYDVSHLRRQLLPMKWMVESDLIQIDLSLKAEATEKRLIHNILDSLSEGKVKKVLLEYHDILNQSYNQSAISLRSVRLALQPAKQLLSEANRHNRIIPNQSDILSLLHRVPGQRNALSKFVGFLNEAFGQNLRLPSPTKRASIARRKRLKEELILLLAEHNDSLKYKKRLLGVALAYFHDLPLIIGQTHLHIVKSDPSGGLAFQFKGHNYWLPEDIRNRLFASL</sequence>
<accession>M1WR42</accession>
<evidence type="ECO:0000313" key="2">
    <source>
        <dbReference type="Proteomes" id="UP000011724"/>
    </source>
</evidence>
<gene>
    <name evidence="1" type="ordered locus">BN4_12099</name>
</gene>
<dbReference type="EMBL" id="FO203427">
    <property type="protein sequence ID" value="CCH49334.1"/>
    <property type="molecule type" value="Genomic_DNA"/>
</dbReference>
<dbReference type="PATRIC" id="fig|879567.3.peg.2238"/>
<dbReference type="KEGG" id="dpi:BN4_12099"/>
<dbReference type="Proteomes" id="UP000011724">
    <property type="component" value="Chromosome"/>
</dbReference>
<keyword evidence="2" id="KW-1185">Reference proteome</keyword>
<dbReference type="HOGENOM" id="CLU_043918_0_0_7"/>
<protein>
    <submittedName>
        <fullName evidence="1">Uncharacterized protein</fullName>
    </submittedName>
</protein>
<reference evidence="2" key="2">
    <citation type="journal article" date="2013" name="Stand. Genomic Sci.">
        <title>Complete genome sequence of Desulfocapsa sulfexigens, a marine deltaproteobacterium specialized in disproportionating inorganic sulfur compounds.</title>
        <authorList>
            <person name="Finster K.W."/>
            <person name="Kjeldsen K.U."/>
            <person name="Kube M."/>
            <person name="Reinhardt R."/>
            <person name="Mussmann M."/>
            <person name="Amann R."/>
            <person name="Schreiber L."/>
        </authorList>
    </citation>
    <scope>NUCLEOTIDE SEQUENCE [LARGE SCALE GENOMIC DNA]</scope>
    <source>
        <strain evidence="2">DSM 10523 / SB164P1</strain>
    </source>
</reference>
<proteinExistence type="predicted"/>
<reference evidence="1 2" key="1">
    <citation type="journal article" date="2013" name="PLoS ONE">
        <title>The first genomic and proteomic characterization of a deep-sea sulfate reducer: insights into the piezophilic lifestyle of Desulfovibrio piezophilus.</title>
        <authorList>
            <person name="Pradel N."/>
            <person name="Ji B."/>
            <person name="Gimenez G."/>
            <person name="Talla E."/>
            <person name="Lenoble P."/>
            <person name="Garel M."/>
            <person name="Tamburini C."/>
            <person name="Fourquet P."/>
            <person name="Lebrun R."/>
            <person name="Bertin P."/>
            <person name="Denis Y."/>
            <person name="Pophillat M."/>
            <person name="Barbe V."/>
            <person name="Ollivier B."/>
            <person name="Dolla A."/>
        </authorList>
    </citation>
    <scope>NUCLEOTIDE SEQUENCE [LARGE SCALE GENOMIC DNA]</scope>
    <source>
        <strain evidence="2">DSM 10523 / SB164P1</strain>
    </source>
</reference>
<dbReference type="AlphaFoldDB" id="M1WR42"/>
<dbReference type="eggNOG" id="ENOG502ZBFX">
    <property type="taxonomic scope" value="Bacteria"/>
</dbReference>
<name>M1WR42_PSEP2</name>
<dbReference type="STRING" id="1322246.BN4_12099"/>
<evidence type="ECO:0000313" key="1">
    <source>
        <dbReference type="EMBL" id="CCH49334.1"/>
    </source>
</evidence>
<organism evidence="1 2">
    <name type="scientific">Pseudodesulfovibrio piezophilus (strain DSM 21447 / JCM 15486 / C1TLV30)</name>
    <name type="common">Desulfovibrio piezophilus</name>
    <dbReference type="NCBI Taxonomy" id="1322246"/>
    <lineage>
        <taxon>Bacteria</taxon>
        <taxon>Pseudomonadati</taxon>
        <taxon>Thermodesulfobacteriota</taxon>
        <taxon>Desulfovibrionia</taxon>
        <taxon>Desulfovibrionales</taxon>
        <taxon>Desulfovibrionaceae</taxon>
    </lineage>
</organism>